<keyword evidence="3 12" id="KW-0436">Ligase</keyword>
<dbReference type="FunFam" id="3.10.310.40:FF:000001">
    <property type="entry name" value="Alanine--tRNA ligase"/>
    <property type="match status" value="1"/>
</dbReference>
<dbReference type="HAMAP" id="MF_00036_B">
    <property type="entry name" value="Ala_tRNA_synth_B"/>
    <property type="match status" value="1"/>
</dbReference>
<dbReference type="PANTHER" id="PTHR11777:SF9">
    <property type="entry name" value="ALANINE--TRNA LIGASE, CYTOPLASMIC"/>
    <property type="match status" value="1"/>
</dbReference>
<evidence type="ECO:0000256" key="1">
    <source>
        <dbReference type="ARBA" id="ARBA00008429"/>
    </source>
</evidence>
<dbReference type="GO" id="GO:0002161">
    <property type="term" value="F:aminoacyl-tRNA deacylase activity"/>
    <property type="evidence" value="ECO:0007669"/>
    <property type="project" value="TreeGrafter"/>
</dbReference>
<evidence type="ECO:0000256" key="3">
    <source>
        <dbReference type="ARBA" id="ARBA00022598"/>
    </source>
</evidence>
<comment type="similarity">
    <text evidence="1">Belongs to the class-II aminoacyl-tRNA synthetase family. Alax-L subfamily.</text>
</comment>
<feature type="domain" description="Alanyl-transfer RNA synthetases family profile" evidence="13">
    <location>
        <begin position="13"/>
        <end position="770"/>
    </location>
</feature>
<dbReference type="GO" id="GO:0008270">
    <property type="term" value="F:zinc ion binding"/>
    <property type="evidence" value="ECO:0007669"/>
    <property type="project" value="UniProtKB-UniRule"/>
</dbReference>
<sequence>MSSNVDTPQEIEWPANRVRQTFIDFFGQKKQHVFVPSSSVIPHNDNTILFANAGMNQFKPIFLGTADPNSDLGKMKRAVNTQKCIRAGGKHNDLDDVGKDTYHHTFFEMLGNWSFGDYFKKEAIAWAWELLTEVYGMEKDRLYATYFEGDAKQGLEPDEEARQLWLQYLPTERVLPGNTKDNFWEMGDEGPCGPCSEIHYDRIGGRNAASLVNADDPNVIEIWNIVFIQYNREPDRSLRLLPDKHVDTGMGFERLTSILQNKFSNYDTDVFQPIFTEIQKVTGAAPYRGKLGKEDENSVDTAYRVIADHIRTLTVALSDGGIPDAVGRGYVLRRIVRRAVRYGSILEGNNSKPGFFSNLVSVVVKSLGHVFPTIQSDPESIRKIIYDEEVKFSRTLKTGEKFFKLRADEALKNGSKIISGADAFELYATYGFPVDLTQLMAEELQLNVDKIKFEEERARHALISAKEKNANVNESTITLDVNTLKELNVAHKAPLTDDSHRYVWEPIESTVVAIYDPKQGFVNHISFQSDSYCAVILDKTNFYAEGGGQIYDTGFLSHAFQITNTQSSAGYVVHSGKLTDSESSLTVGQQVTCVPDFEKRLNTASNHTATHMLNYALRKVLGDKCDQKGSFVNQDGLRFDYTCSAQPKPSDLVQIEQIVNDLIRKNVQVNSRVARREQAEKIAGLRAMFGEYYPDEVRVVSIGVNNHDHMINAPDDEQWKQYSVEFCGGTHLQETSQAVNFVLISEGSISAGVRRIEAVTRSQAQSSQSEFEHFDARIKQVDSIDENDSDAFVRDYTTLSADLLKLKNVGLINKLNLQQRAGVLYERRKQIAKAQEKILLDRAARLGNEHAADVNQSKCLCISVDDSVSRAYCQAFAKNIKVPLLLIGNAEGKDNMVAYFCSVPKGSKLSAKEWVAKMNALLDGSGGGSPVFAQGTGKNVDKVKEALIVGRDYAESIL</sequence>
<dbReference type="SUPFAM" id="SSF50447">
    <property type="entry name" value="Translation proteins"/>
    <property type="match status" value="1"/>
</dbReference>
<dbReference type="FunFam" id="3.30.930.10:FF:000011">
    <property type="entry name" value="Alanine--tRNA ligase, cytoplasmic"/>
    <property type="match status" value="1"/>
</dbReference>
<name>A0AAW2ZJS6_9EUKA</name>
<comment type="caution">
    <text evidence="14">The sequence shown here is derived from an EMBL/GenBank/DDBJ whole genome shotgun (WGS) entry which is preliminary data.</text>
</comment>
<dbReference type="SUPFAM" id="SSF55681">
    <property type="entry name" value="Class II aaRS and biotin synthetases"/>
    <property type="match status" value="1"/>
</dbReference>
<dbReference type="Proteomes" id="UP001431209">
    <property type="component" value="Unassembled WGS sequence"/>
</dbReference>
<keyword evidence="12" id="KW-0496">Mitochondrion</keyword>
<accession>A0AAW2ZJS6</accession>
<comment type="cofactor">
    <cofactor evidence="12">
        <name>Zn(2+)</name>
        <dbReference type="ChEBI" id="CHEBI:29105"/>
    </cofactor>
    <text evidence="12">Binds 1 zinc ion per subunit.</text>
</comment>
<comment type="subunit">
    <text evidence="12">Monomer.</text>
</comment>
<dbReference type="Gene3D" id="2.40.30.130">
    <property type="match status" value="1"/>
</dbReference>
<evidence type="ECO:0000256" key="10">
    <source>
        <dbReference type="ARBA" id="ARBA00023146"/>
    </source>
</evidence>
<dbReference type="CDD" id="cd00673">
    <property type="entry name" value="AlaRS_core"/>
    <property type="match status" value="1"/>
</dbReference>
<dbReference type="InterPro" id="IPR018164">
    <property type="entry name" value="Ala-tRNA-synth_IIc_N"/>
</dbReference>
<dbReference type="SMART" id="SM00863">
    <property type="entry name" value="tRNA_SAD"/>
    <property type="match status" value="1"/>
</dbReference>
<dbReference type="PANTHER" id="PTHR11777">
    <property type="entry name" value="ALANYL-TRNA SYNTHETASE"/>
    <property type="match status" value="1"/>
</dbReference>
<dbReference type="Pfam" id="PF07973">
    <property type="entry name" value="tRNA_SAD"/>
    <property type="match status" value="1"/>
</dbReference>
<keyword evidence="4 12" id="KW-0479">Metal-binding</keyword>
<evidence type="ECO:0000256" key="6">
    <source>
        <dbReference type="ARBA" id="ARBA00022833"/>
    </source>
</evidence>
<proteinExistence type="inferred from homology"/>
<dbReference type="InterPro" id="IPR023033">
    <property type="entry name" value="Ala_tRNA_ligase_euk/bac"/>
</dbReference>
<dbReference type="InterPro" id="IPR012947">
    <property type="entry name" value="tRNA_SAD"/>
</dbReference>
<dbReference type="NCBIfam" id="TIGR00344">
    <property type="entry name" value="alaS"/>
    <property type="match status" value="1"/>
</dbReference>
<gene>
    <name evidence="14" type="ORF">AKO1_011409</name>
</gene>
<dbReference type="AlphaFoldDB" id="A0AAW2ZJS6"/>
<comment type="function">
    <text evidence="12">Catalyzes the attachment of alanine to tRNA(Ala) in a two-step reaction: alanine is first activated by ATP to form Ala-AMP and then transferred to the acceptor end of tRNA(Ala). Also edits incorrectly charged tRNA(Ala) via its editing domain.</text>
</comment>
<keyword evidence="8 12" id="KW-0694">RNA-binding</keyword>
<dbReference type="Gene3D" id="3.30.980.10">
    <property type="entry name" value="Threonyl-trna Synthetase, Chain A, domain 2"/>
    <property type="match status" value="1"/>
</dbReference>
<evidence type="ECO:0000256" key="11">
    <source>
        <dbReference type="ARBA" id="ARBA00048300"/>
    </source>
</evidence>
<dbReference type="EC" id="6.1.1.7" evidence="12"/>
<dbReference type="GO" id="GO:0005739">
    <property type="term" value="C:mitochondrion"/>
    <property type="evidence" value="ECO:0007669"/>
    <property type="project" value="UniProtKB-SubCell"/>
</dbReference>
<evidence type="ECO:0000256" key="5">
    <source>
        <dbReference type="ARBA" id="ARBA00022741"/>
    </source>
</evidence>
<dbReference type="InterPro" id="IPR002318">
    <property type="entry name" value="Ala-tRNA-lgiase_IIc"/>
</dbReference>
<dbReference type="SUPFAM" id="SSF55186">
    <property type="entry name" value="ThrRS/AlaRS common domain"/>
    <property type="match status" value="1"/>
</dbReference>
<feature type="binding site" evidence="12">
    <location>
        <position position="611"/>
    </location>
    <ligand>
        <name>Zn(2+)</name>
        <dbReference type="ChEBI" id="CHEBI:29105"/>
    </ligand>
</feature>
<evidence type="ECO:0000256" key="2">
    <source>
        <dbReference type="ARBA" id="ARBA00022555"/>
    </source>
</evidence>
<dbReference type="FunFam" id="3.30.980.10:FF:000004">
    <property type="entry name" value="Alanine--tRNA ligase, cytoplasmic"/>
    <property type="match status" value="1"/>
</dbReference>
<evidence type="ECO:0000256" key="12">
    <source>
        <dbReference type="HAMAP-Rule" id="MF_03133"/>
    </source>
</evidence>
<keyword evidence="2 12" id="KW-0820">tRNA-binding</keyword>
<dbReference type="PRINTS" id="PR00980">
    <property type="entry name" value="TRNASYNTHALA"/>
</dbReference>
<keyword evidence="10 12" id="KW-0030">Aminoacyl-tRNA synthetase</keyword>
<keyword evidence="12" id="KW-0963">Cytoplasm</keyword>
<dbReference type="InterPro" id="IPR018165">
    <property type="entry name" value="Ala-tRNA-synth_IIc_core"/>
</dbReference>
<dbReference type="EMBL" id="JAOPGA020001589">
    <property type="protein sequence ID" value="KAL0489695.1"/>
    <property type="molecule type" value="Genomic_DNA"/>
</dbReference>
<dbReference type="InterPro" id="IPR018163">
    <property type="entry name" value="Thr/Ala-tRNA-synth_IIc_edit"/>
</dbReference>
<evidence type="ECO:0000256" key="4">
    <source>
        <dbReference type="ARBA" id="ARBA00022723"/>
    </source>
</evidence>
<evidence type="ECO:0000256" key="8">
    <source>
        <dbReference type="ARBA" id="ARBA00022884"/>
    </source>
</evidence>
<evidence type="ECO:0000259" key="13">
    <source>
        <dbReference type="PROSITE" id="PS50860"/>
    </source>
</evidence>
<comment type="catalytic activity">
    <reaction evidence="11 12">
        <text>tRNA(Ala) + L-alanine + ATP = L-alanyl-tRNA(Ala) + AMP + diphosphate</text>
        <dbReference type="Rhea" id="RHEA:12540"/>
        <dbReference type="Rhea" id="RHEA-COMP:9657"/>
        <dbReference type="Rhea" id="RHEA-COMP:9923"/>
        <dbReference type="ChEBI" id="CHEBI:30616"/>
        <dbReference type="ChEBI" id="CHEBI:33019"/>
        <dbReference type="ChEBI" id="CHEBI:57972"/>
        <dbReference type="ChEBI" id="CHEBI:78442"/>
        <dbReference type="ChEBI" id="CHEBI:78497"/>
        <dbReference type="ChEBI" id="CHEBI:456215"/>
        <dbReference type="EC" id="6.1.1.7"/>
    </reaction>
</comment>
<dbReference type="GO" id="GO:0004813">
    <property type="term" value="F:alanine-tRNA ligase activity"/>
    <property type="evidence" value="ECO:0007669"/>
    <property type="project" value="UniProtKB-UniRule"/>
</dbReference>
<dbReference type="InterPro" id="IPR045864">
    <property type="entry name" value="aa-tRNA-synth_II/BPL/LPL"/>
</dbReference>
<feature type="binding site" evidence="12">
    <location>
        <position position="727"/>
    </location>
    <ligand>
        <name>Zn(2+)</name>
        <dbReference type="ChEBI" id="CHEBI:29105"/>
    </ligand>
</feature>
<feature type="binding site" evidence="12">
    <location>
        <position position="607"/>
    </location>
    <ligand>
        <name>Zn(2+)</name>
        <dbReference type="ChEBI" id="CHEBI:29105"/>
    </ligand>
</feature>
<comment type="domain">
    <text evidence="12">Consists of three domains; the N-terminal catalytic domain, the editing domain and the C-terminal C-Ala domain. The editing domain removes incorrectly charged amino acids, while the C-Ala domain, along with tRNA(Ala), serves as a bridge to cooperatively bring together the editing and aminoacylation centers thus stimulating deacylation of misacylated tRNAs.</text>
</comment>
<reference evidence="14 15" key="1">
    <citation type="submission" date="2024-03" db="EMBL/GenBank/DDBJ databases">
        <title>The Acrasis kona genome and developmental transcriptomes reveal deep origins of eukaryotic multicellular pathways.</title>
        <authorList>
            <person name="Sheikh S."/>
            <person name="Fu C.-J."/>
            <person name="Brown M.W."/>
            <person name="Baldauf S.L."/>
        </authorList>
    </citation>
    <scope>NUCLEOTIDE SEQUENCE [LARGE SCALE GENOMIC DNA]</scope>
    <source>
        <strain evidence="14 15">ATCC MYA-3509</strain>
    </source>
</reference>
<dbReference type="InterPro" id="IPR018162">
    <property type="entry name" value="Ala-tRNA-ligase_IIc_anticod-bd"/>
</dbReference>
<dbReference type="PROSITE" id="PS50860">
    <property type="entry name" value="AA_TRNA_LIGASE_II_ALA"/>
    <property type="match status" value="1"/>
</dbReference>
<dbReference type="Pfam" id="PF01411">
    <property type="entry name" value="tRNA-synt_2c"/>
    <property type="match status" value="1"/>
</dbReference>
<protein>
    <recommendedName>
        <fullName evidence="12">Alanine--tRNA ligase</fullName>
        <ecNumber evidence="12">6.1.1.7</ecNumber>
    </recommendedName>
    <alternativeName>
        <fullName evidence="12">Alanyl-tRNA synthetase</fullName>
        <shortName evidence="12">AlaRS</shortName>
    </alternativeName>
</protein>
<keyword evidence="7 12" id="KW-0067">ATP-binding</keyword>
<dbReference type="GO" id="GO:0000049">
    <property type="term" value="F:tRNA binding"/>
    <property type="evidence" value="ECO:0007669"/>
    <property type="project" value="UniProtKB-KW"/>
</dbReference>
<dbReference type="InterPro" id="IPR003156">
    <property type="entry name" value="DHHA1_dom"/>
</dbReference>
<dbReference type="GO" id="GO:0070143">
    <property type="term" value="P:mitochondrial alanyl-tRNA aminoacylation"/>
    <property type="evidence" value="ECO:0007669"/>
    <property type="project" value="UniProtKB-UniRule"/>
</dbReference>
<evidence type="ECO:0000313" key="14">
    <source>
        <dbReference type="EMBL" id="KAL0489695.1"/>
    </source>
</evidence>
<evidence type="ECO:0000313" key="15">
    <source>
        <dbReference type="Proteomes" id="UP001431209"/>
    </source>
</evidence>
<dbReference type="InterPro" id="IPR009000">
    <property type="entry name" value="Transl_B-barrel_sf"/>
</dbReference>
<keyword evidence="5 12" id="KW-0547">Nucleotide-binding</keyword>
<keyword evidence="9 12" id="KW-0648">Protein biosynthesis</keyword>
<dbReference type="InterPro" id="IPR050058">
    <property type="entry name" value="Ala-tRNA_ligase"/>
</dbReference>
<dbReference type="Gene3D" id="3.10.310.40">
    <property type="match status" value="1"/>
</dbReference>
<evidence type="ECO:0000256" key="9">
    <source>
        <dbReference type="ARBA" id="ARBA00022917"/>
    </source>
</evidence>
<dbReference type="Gene3D" id="3.30.930.10">
    <property type="entry name" value="Bira Bifunctional Protein, Domain 2"/>
    <property type="match status" value="1"/>
</dbReference>
<dbReference type="SUPFAM" id="SSF101353">
    <property type="entry name" value="Putative anticodon-binding domain of alanyl-tRNA synthetase (AlaRS)"/>
    <property type="match status" value="1"/>
</dbReference>
<keyword evidence="6 12" id="KW-0862">Zinc</keyword>
<dbReference type="GO" id="GO:0005524">
    <property type="term" value="F:ATP binding"/>
    <property type="evidence" value="ECO:0007669"/>
    <property type="project" value="UniProtKB-UniRule"/>
</dbReference>
<keyword evidence="15" id="KW-1185">Reference proteome</keyword>
<dbReference type="Pfam" id="PF02272">
    <property type="entry name" value="DHHA1"/>
    <property type="match status" value="1"/>
</dbReference>
<feature type="binding site" evidence="12">
    <location>
        <position position="731"/>
    </location>
    <ligand>
        <name>Zn(2+)</name>
        <dbReference type="ChEBI" id="CHEBI:29105"/>
    </ligand>
</feature>
<organism evidence="14 15">
    <name type="scientific">Acrasis kona</name>
    <dbReference type="NCBI Taxonomy" id="1008807"/>
    <lineage>
        <taxon>Eukaryota</taxon>
        <taxon>Discoba</taxon>
        <taxon>Heterolobosea</taxon>
        <taxon>Tetramitia</taxon>
        <taxon>Eutetramitia</taxon>
        <taxon>Acrasidae</taxon>
        <taxon>Acrasis</taxon>
    </lineage>
</organism>
<comment type="subcellular location">
    <subcellularLocation>
        <location evidence="12">Mitochondrion</location>
    </subcellularLocation>
    <subcellularLocation>
        <location evidence="12">Cytoplasm</location>
    </subcellularLocation>
</comment>
<evidence type="ECO:0000256" key="7">
    <source>
        <dbReference type="ARBA" id="ARBA00022840"/>
    </source>
</evidence>